<feature type="signal peptide" evidence="10">
    <location>
        <begin position="1"/>
        <end position="19"/>
    </location>
</feature>
<gene>
    <name evidence="11" type="ORF">FHR87_000922</name>
</gene>
<keyword evidence="7 9" id="KW-0624">Polysaccharide degradation</keyword>
<evidence type="ECO:0000256" key="6">
    <source>
        <dbReference type="ARBA" id="ARBA00023295"/>
    </source>
</evidence>
<keyword evidence="4 9" id="KW-0378">Hydrolase</keyword>
<dbReference type="PROSITE" id="PS00812">
    <property type="entry name" value="GLYCOSYL_HYDROL_F8"/>
    <property type="match status" value="1"/>
</dbReference>
<evidence type="ECO:0000313" key="12">
    <source>
        <dbReference type="Proteomes" id="UP000549250"/>
    </source>
</evidence>
<dbReference type="Proteomes" id="UP000549250">
    <property type="component" value="Unassembled WGS sequence"/>
</dbReference>
<evidence type="ECO:0000256" key="7">
    <source>
        <dbReference type="ARBA" id="ARBA00023326"/>
    </source>
</evidence>
<accession>A0A839T0M2</accession>
<dbReference type="GO" id="GO:0030245">
    <property type="term" value="P:cellulose catabolic process"/>
    <property type="evidence" value="ECO:0007669"/>
    <property type="project" value="UniProtKB-KW"/>
</dbReference>
<evidence type="ECO:0000256" key="3">
    <source>
        <dbReference type="ARBA" id="ARBA00022729"/>
    </source>
</evidence>
<keyword evidence="7 9" id="KW-0119">Carbohydrate metabolism</keyword>
<dbReference type="SUPFAM" id="SSF48208">
    <property type="entry name" value="Six-hairpin glycosidases"/>
    <property type="match status" value="1"/>
</dbReference>
<dbReference type="GO" id="GO:0008810">
    <property type="term" value="F:cellulase activity"/>
    <property type="evidence" value="ECO:0007669"/>
    <property type="project" value="UniProtKB-EC"/>
</dbReference>
<evidence type="ECO:0000256" key="2">
    <source>
        <dbReference type="ARBA" id="ARBA00009209"/>
    </source>
</evidence>
<dbReference type="PRINTS" id="PR00735">
    <property type="entry name" value="GLHYDRLASE8"/>
</dbReference>
<dbReference type="InterPro" id="IPR008928">
    <property type="entry name" value="6-hairpin_glycosidase_sf"/>
</dbReference>
<dbReference type="InterPro" id="IPR012341">
    <property type="entry name" value="6hp_glycosidase-like_sf"/>
</dbReference>
<dbReference type="InterPro" id="IPR002037">
    <property type="entry name" value="Glyco_hydro_8"/>
</dbReference>
<dbReference type="EMBL" id="JACHXI010000003">
    <property type="protein sequence ID" value="MBB3102539.1"/>
    <property type="molecule type" value="Genomic_DNA"/>
</dbReference>
<protein>
    <recommendedName>
        <fullName evidence="9">Glucanase</fullName>
        <ecNumber evidence="9">3.2.1.-</ecNumber>
    </recommendedName>
</protein>
<keyword evidence="3 10" id="KW-0732">Signal</keyword>
<keyword evidence="5" id="KW-0136">Cellulose degradation</keyword>
<evidence type="ECO:0000256" key="5">
    <source>
        <dbReference type="ARBA" id="ARBA00023001"/>
    </source>
</evidence>
<comment type="catalytic activity">
    <reaction evidence="1">
        <text>Endohydrolysis of (1-&gt;4)-beta-D-glucosidic linkages in cellulose, lichenin and cereal beta-D-glucans.</text>
        <dbReference type="EC" id="3.2.1.4"/>
    </reaction>
</comment>
<proteinExistence type="inferred from homology"/>
<dbReference type="Gene3D" id="1.50.10.10">
    <property type="match status" value="1"/>
</dbReference>
<dbReference type="AlphaFoldDB" id="A0A839T0M2"/>
<dbReference type="Pfam" id="PF01270">
    <property type="entry name" value="Glyco_hydro_8"/>
    <property type="match status" value="1"/>
</dbReference>
<reference evidence="11 12" key="1">
    <citation type="submission" date="2020-08" db="EMBL/GenBank/DDBJ databases">
        <title>Genomic Encyclopedia of Type Strains, Phase III (KMG-III): the genomes of soil and plant-associated and newly described type strains.</title>
        <authorList>
            <person name="Whitman W."/>
        </authorList>
    </citation>
    <scope>NUCLEOTIDE SEQUENCE [LARGE SCALE GENOMIC DNA]</scope>
    <source>
        <strain evidence="11 12">CECT 4462</strain>
    </source>
</reference>
<feature type="active site" description="Nucleophile" evidence="8">
    <location>
        <position position="109"/>
    </location>
</feature>
<organism evidence="11 12">
    <name type="scientific">Azomonas macrocytogenes</name>
    <name type="common">Azotobacter macrocytogenes</name>
    <dbReference type="NCBI Taxonomy" id="69962"/>
    <lineage>
        <taxon>Bacteria</taxon>
        <taxon>Pseudomonadati</taxon>
        <taxon>Pseudomonadota</taxon>
        <taxon>Gammaproteobacteria</taxon>
        <taxon>Pseudomonadales</taxon>
        <taxon>Pseudomonadaceae</taxon>
        <taxon>Azomonas</taxon>
    </lineage>
</organism>
<evidence type="ECO:0000256" key="10">
    <source>
        <dbReference type="SAM" id="SignalP"/>
    </source>
</evidence>
<comment type="similarity">
    <text evidence="2 9">Belongs to the glycosyl hydrolase 8 (cellulase D) family.</text>
</comment>
<evidence type="ECO:0000256" key="1">
    <source>
        <dbReference type="ARBA" id="ARBA00000966"/>
    </source>
</evidence>
<keyword evidence="12" id="KW-1185">Reference proteome</keyword>
<feature type="chain" id="PRO_5033046426" description="Glucanase" evidence="10">
    <location>
        <begin position="20"/>
        <end position="335"/>
    </location>
</feature>
<comment type="caution">
    <text evidence="11">The sequence shown here is derived from an EMBL/GenBank/DDBJ whole genome shotgun (WGS) entry which is preliminary data.</text>
</comment>
<evidence type="ECO:0000256" key="9">
    <source>
        <dbReference type="RuleBase" id="RU361167"/>
    </source>
</evidence>
<dbReference type="EC" id="3.2.1.-" evidence="9"/>
<evidence type="ECO:0000256" key="8">
    <source>
        <dbReference type="PROSITE-ProRule" id="PRU10058"/>
    </source>
</evidence>
<name>A0A839T0M2_AZOMA</name>
<evidence type="ECO:0000256" key="4">
    <source>
        <dbReference type="ARBA" id="ARBA00022801"/>
    </source>
</evidence>
<evidence type="ECO:0000313" key="11">
    <source>
        <dbReference type="EMBL" id="MBB3102539.1"/>
    </source>
</evidence>
<dbReference type="RefSeq" id="WP_183165529.1">
    <property type="nucleotide sequence ID" value="NZ_JACHXI010000003.1"/>
</dbReference>
<dbReference type="InterPro" id="IPR019834">
    <property type="entry name" value="Glyco_hydro_8_CS"/>
</dbReference>
<sequence length="335" mass="37377">MPRFLPLLLLCCYCLQACASTASNQGWPAYRQHYIAGGRVVDTGNHNVSHSESQGFGMLLAEANADRQTFDRLWQWTRHHLQRKDDALFAWRYDPAAKPPVQDQNNASDGDLLIAWALLRAAERWDNDTYAQAASAIRQAIARNLIRQYAGYTVLLPGLNGFERPDQLILNPSYLVYPALQAFAAQAPAEGWRDVLQDSQTLLLKARFGTYQLPPDWLALKQDGSLQPAEGWPKRFGFDAVRVPLYLVWGGMPADSPLLSPFRNFWSCCGQVHAWVALDNGTLSPYPASYGVKSIANLLDGQITGIAPIDGEQEDYYSASLRLLAELARQRNAIP</sequence>
<keyword evidence="6 9" id="KW-0326">Glycosidase</keyword>